<feature type="region of interest" description="Disordered" evidence="4">
    <location>
        <begin position="380"/>
        <end position="406"/>
    </location>
</feature>
<sequence>MEELVIYSLIGVIVGFVLCYFTLKPASDSSSDTELRREIREMNSDSTDQLRKMSTDSTDQLRKTLESLGNAQTKHLDTVSKNIENLKEGNEKKLDQMREIVDEKLQTTLEKRIGESFKLVSERLEAVQLGLGQMQTLATDVGGLKKVLTNVSSRGALGEIQAEQILQNILNSKQYDKNVKTHPSCRGQVEFAIKLPGKDGNLDSPIWLPIDCKFPKEDYERLLESYDLGDKSEIKRAVTKFKSNVTGKAKTIRNEYVSAPYTTEFAVMFLPTEGLYAEVVRHPGLFESLQRDHQIVVTGPSTLAAFVNSLQMGFKTLALETNASEVYNVLGAVKTEFVKFGKMMTSLHKQLNTAANTISNEKGDDSMMRRLRVMEGKLKDVESLPSSKSNDLLDLPDRIESKQQKL</sequence>
<evidence type="ECO:0000313" key="6">
    <source>
        <dbReference type="EMBL" id="OIR22024.1"/>
    </source>
</evidence>
<keyword evidence="5" id="KW-0472">Membrane</keyword>
<dbReference type="Pfam" id="PF02646">
    <property type="entry name" value="RmuC"/>
    <property type="match status" value="1"/>
</dbReference>
<name>A0A1J5U0I8_9ARCH</name>
<evidence type="ECO:0000256" key="5">
    <source>
        <dbReference type="SAM" id="Phobius"/>
    </source>
</evidence>
<evidence type="ECO:0000256" key="2">
    <source>
        <dbReference type="ARBA" id="ARBA00023172"/>
    </source>
</evidence>
<reference evidence="6 7" key="1">
    <citation type="submission" date="2016-08" db="EMBL/GenBank/DDBJ databases">
        <title>New Insights into Marine Group III Euryarchaeota, from dark to light.</title>
        <authorList>
            <person name="Haro-Moreno J.M."/>
            <person name="Rodriguez-Valera F."/>
            <person name="Lopez-Garcia P."/>
            <person name="Moreira D."/>
            <person name="Martin-Cuadrado A.B."/>
        </authorList>
    </citation>
    <scope>NUCLEOTIDE SEQUENCE [LARGE SCALE GENOMIC DNA]</scope>
    <source>
        <strain evidence="6">CG-Epi5</strain>
    </source>
</reference>
<evidence type="ECO:0000256" key="4">
    <source>
        <dbReference type="SAM" id="MobiDB-lite"/>
    </source>
</evidence>
<dbReference type="InterPro" id="IPR003798">
    <property type="entry name" value="DNA_recombination_RmuC"/>
</dbReference>
<evidence type="ECO:0000256" key="3">
    <source>
        <dbReference type="SAM" id="Coils"/>
    </source>
</evidence>
<proteinExistence type="predicted"/>
<dbReference type="PANTHER" id="PTHR30563:SF0">
    <property type="entry name" value="DNA RECOMBINATION PROTEIN RMUC"/>
    <property type="match status" value="1"/>
</dbReference>
<gene>
    <name evidence="6" type="ORF">BEU02_00535</name>
</gene>
<dbReference type="AlphaFoldDB" id="A0A1J5U0I8"/>
<keyword evidence="5" id="KW-1133">Transmembrane helix</keyword>
<organism evidence="6 7">
    <name type="scientific">Marine Group III euryarchaeote CG-Epi5</name>
    <dbReference type="NCBI Taxonomy" id="1888999"/>
    <lineage>
        <taxon>Archaea</taxon>
        <taxon>Methanobacteriati</taxon>
        <taxon>Thermoplasmatota</taxon>
        <taxon>Thermoplasmata</taxon>
        <taxon>Candidatus Thermoprofundales</taxon>
    </lineage>
</organism>
<evidence type="ECO:0000256" key="1">
    <source>
        <dbReference type="ARBA" id="ARBA00023054"/>
    </source>
</evidence>
<protein>
    <recommendedName>
        <fullName evidence="8">Recombinase RmuC</fullName>
    </recommendedName>
</protein>
<dbReference type="EMBL" id="MIYW01000017">
    <property type="protein sequence ID" value="OIR22024.1"/>
    <property type="molecule type" value="Genomic_DNA"/>
</dbReference>
<feature type="transmembrane region" description="Helical" evidence="5">
    <location>
        <begin position="6"/>
        <end position="23"/>
    </location>
</feature>
<keyword evidence="2" id="KW-0233">DNA recombination</keyword>
<feature type="compositionally biased region" description="Basic and acidic residues" evidence="4">
    <location>
        <begin position="395"/>
        <end position="406"/>
    </location>
</feature>
<comment type="caution">
    <text evidence="6">The sequence shown here is derived from an EMBL/GenBank/DDBJ whole genome shotgun (WGS) entry which is preliminary data.</text>
</comment>
<keyword evidence="5" id="KW-0812">Transmembrane</keyword>
<dbReference type="Proteomes" id="UP000183686">
    <property type="component" value="Unassembled WGS sequence"/>
</dbReference>
<keyword evidence="1 3" id="KW-0175">Coiled coil</keyword>
<accession>A0A1J5U0I8</accession>
<evidence type="ECO:0000313" key="7">
    <source>
        <dbReference type="Proteomes" id="UP000183686"/>
    </source>
</evidence>
<feature type="coiled-coil region" evidence="3">
    <location>
        <begin position="76"/>
        <end position="103"/>
    </location>
</feature>
<dbReference type="PANTHER" id="PTHR30563">
    <property type="entry name" value="DNA RECOMBINATION PROTEIN RMUC"/>
    <property type="match status" value="1"/>
</dbReference>
<evidence type="ECO:0008006" key="8">
    <source>
        <dbReference type="Google" id="ProtNLM"/>
    </source>
</evidence>
<dbReference type="GO" id="GO:0006310">
    <property type="term" value="P:DNA recombination"/>
    <property type="evidence" value="ECO:0007669"/>
    <property type="project" value="UniProtKB-KW"/>
</dbReference>